<proteinExistence type="predicted"/>
<comment type="caution">
    <text evidence="1">The sequence shown here is derived from an EMBL/GenBank/DDBJ whole genome shotgun (WGS) entry which is preliminary data.</text>
</comment>
<reference evidence="1 2" key="1">
    <citation type="journal article" date="2020" name="Microorganisms">
        <title>Osmotic Adaptation and Compatible Solute Biosynthesis of Phototrophic Bacteria as Revealed from Genome Analyses.</title>
        <authorList>
            <person name="Imhoff J.F."/>
            <person name="Rahn T."/>
            <person name="Kunzel S."/>
            <person name="Keller A."/>
            <person name="Neulinger S.C."/>
        </authorList>
    </citation>
    <scope>NUCLEOTIDE SEQUENCE [LARGE SCALE GENOMIC DNA]</scope>
    <source>
        <strain evidence="1 2">DSM 6210</strain>
    </source>
</reference>
<evidence type="ECO:0000313" key="1">
    <source>
        <dbReference type="EMBL" id="MBK1629736.1"/>
    </source>
</evidence>
<evidence type="ECO:0008006" key="3">
    <source>
        <dbReference type="Google" id="ProtNLM"/>
    </source>
</evidence>
<dbReference type="Proteomes" id="UP000748752">
    <property type="component" value="Unassembled WGS sequence"/>
</dbReference>
<accession>A0ABS1CCV4</accession>
<sequence>MALIWLPEAKADIQRPFDFLADVNPTAAAKAIRLIRIGAEAGGSWPPLAPTLQPALAPRLQRWSNSRRSRVASVMPADHQRSNGLRACFTVTLGTVWV</sequence>
<name>A0ABS1CCV4_9GAMM</name>
<protein>
    <recommendedName>
        <fullName evidence="3">Type II toxin-antitoxin system RelE/ParE family toxin</fullName>
    </recommendedName>
</protein>
<dbReference type="EMBL" id="NRRV01000004">
    <property type="protein sequence ID" value="MBK1629736.1"/>
    <property type="molecule type" value="Genomic_DNA"/>
</dbReference>
<organism evidence="1 2">
    <name type="scientific">Thiohalocapsa halophila</name>
    <dbReference type="NCBI Taxonomy" id="69359"/>
    <lineage>
        <taxon>Bacteria</taxon>
        <taxon>Pseudomonadati</taxon>
        <taxon>Pseudomonadota</taxon>
        <taxon>Gammaproteobacteria</taxon>
        <taxon>Chromatiales</taxon>
        <taxon>Chromatiaceae</taxon>
        <taxon>Thiohalocapsa</taxon>
    </lineage>
</organism>
<dbReference type="RefSeq" id="WP_200233987.1">
    <property type="nucleotide sequence ID" value="NZ_NRRV01000004.1"/>
</dbReference>
<evidence type="ECO:0000313" key="2">
    <source>
        <dbReference type="Proteomes" id="UP000748752"/>
    </source>
</evidence>
<keyword evidence="2" id="KW-1185">Reference proteome</keyword>
<gene>
    <name evidence="1" type="ORF">CKO31_03065</name>
</gene>